<evidence type="ECO:0000256" key="2">
    <source>
        <dbReference type="ARBA" id="ARBA00004229"/>
    </source>
</evidence>
<dbReference type="InterPro" id="IPR006259">
    <property type="entry name" value="Adenyl_kin_sub"/>
</dbReference>
<dbReference type="GO" id="GO:0004017">
    <property type="term" value="F:AMP kinase activity"/>
    <property type="evidence" value="ECO:0007669"/>
    <property type="project" value="UniProtKB-EC"/>
</dbReference>
<keyword evidence="6" id="KW-0150">Chloroplast</keyword>
<dbReference type="NCBIfam" id="TIGR01351">
    <property type="entry name" value="adk"/>
    <property type="match status" value="1"/>
</dbReference>
<evidence type="ECO:0000256" key="4">
    <source>
        <dbReference type="ARBA" id="ARBA00011245"/>
    </source>
</evidence>
<comment type="catalytic activity">
    <reaction evidence="1">
        <text>AMP + ATP = 2 ADP</text>
        <dbReference type="Rhea" id="RHEA:12973"/>
        <dbReference type="ChEBI" id="CHEBI:30616"/>
        <dbReference type="ChEBI" id="CHEBI:456215"/>
        <dbReference type="ChEBI" id="CHEBI:456216"/>
        <dbReference type="EC" id="2.7.4.3"/>
    </reaction>
</comment>
<reference evidence="14" key="1">
    <citation type="submission" date="2018-11" db="EMBL/GenBank/DDBJ databases">
        <authorList>
            <consortium name="Genoscope - CEA"/>
            <person name="William W."/>
        </authorList>
    </citation>
    <scope>NUCLEOTIDE SEQUENCE</scope>
</reference>
<dbReference type="InterPro" id="IPR033690">
    <property type="entry name" value="Adenylat_kinase_CS"/>
</dbReference>
<keyword evidence="7" id="KW-0934">Plastid</keyword>
<dbReference type="Gene3D" id="3.40.50.300">
    <property type="entry name" value="P-loop containing nucleotide triphosphate hydrolases"/>
    <property type="match status" value="1"/>
</dbReference>
<evidence type="ECO:0000256" key="13">
    <source>
        <dbReference type="RuleBase" id="RU003330"/>
    </source>
</evidence>
<dbReference type="HAMAP" id="MF_00235">
    <property type="entry name" value="Adenylate_kinase_Adk"/>
    <property type="match status" value="1"/>
</dbReference>
<dbReference type="AlphaFoldDB" id="A0A3P6DM52"/>
<evidence type="ECO:0000256" key="3">
    <source>
        <dbReference type="ARBA" id="ARBA00007220"/>
    </source>
</evidence>
<protein>
    <recommendedName>
        <fullName evidence="5">adenylate kinase</fullName>
        <ecNumber evidence="5">2.7.4.3</ecNumber>
    </recommendedName>
    <alternativeName>
        <fullName evidence="12">ATP:AMP phosphotransferase</fullName>
    </alternativeName>
</protein>
<sequence>MACCVNYISPPRASLSPPPSRSSFSFSGDAVHSLLRRHSRSPSIVAPRFQVVAAEKAEPPLKIMISGAPASGKGTQCELITRKYGLVHISAGDLLRAEIASGSGNGKLAKEYMEKGQLVPDEIVVMMVKDRLSQTDSQQNGWLLDGYPRSSSQATALKGFGFQPDLFIALEVPEDILIERVVGRRLDPVTGKIYHLRYSPPETEEIAARLTQRFDDTEEKASPYETLSYSIYAKLRLKTHNQNVSDVLSMYDNITIKIKGNRSKEEVFAQIDTALSKMLQQRNNTSPSSLSS</sequence>
<name>A0A3P6DM52_BRAOL</name>
<comment type="subcellular location">
    <subcellularLocation>
        <location evidence="2">Plastid</location>
        <location evidence="2">Chloroplast</location>
    </subcellularLocation>
</comment>
<evidence type="ECO:0000256" key="10">
    <source>
        <dbReference type="ARBA" id="ARBA00022777"/>
    </source>
</evidence>
<evidence type="ECO:0000256" key="1">
    <source>
        <dbReference type="ARBA" id="ARBA00000582"/>
    </source>
</evidence>
<evidence type="ECO:0000313" key="14">
    <source>
        <dbReference type="EMBL" id="VDD28056.1"/>
    </source>
</evidence>
<dbReference type="CDD" id="cd01428">
    <property type="entry name" value="ADK"/>
    <property type="match status" value="1"/>
</dbReference>
<keyword evidence="8 13" id="KW-0808">Transferase</keyword>
<evidence type="ECO:0000256" key="8">
    <source>
        <dbReference type="ARBA" id="ARBA00022679"/>
    </source>
</evidence>
<evidence type="ECO:0000256" key="12">
    <source>
        <dbReference type="ARBA" id="ARBA00031517"/>
    </source>
</evidence>
<comment type="subunit">
    <text evidence="4">Monomer.</text>
</comment>
<dbReference type="EC" id="2.7.4.3" evidence="5"/>
<dbReference type="PANTHER" id="PTHR23359">
    <property type="entry name" value="NUCLEOTIDE KINASE"/>
    <property type="match status" value="1"/>
</dbReference>
<dbReference type="PROSITE" id="PS00113">
    <property type="entry name" value="ADENYLATE_KINASE"/>
    <property type="match status" value="1"/>
</dbReference>
<dbReference type="FunFam" id="3.40.50.300:FF:001694">
    <property type="entry name" value="Adenylate kinase, chloroplastic"/>
    <property type="match status" value="1"/>
</dbReference>
<evidence type="ECO:0000256" key="9">
    <source>
        <dbReference type="ARBA" id="ARBA00022741"/>
    </source>
</evidence>
<gene>
    <name evidence="14" type="ORF">BOLC9T53379H</name>
</gene>
<keyword evidence="9" id="KW-0547">Nucleotide-binding</keyword>
<dbReference type="SUPFAM" id="SSF52540">
    <property type="entry name" value="P-loop containing nucleoside triphosphate hydrolases"/>
    <property type="match status" value="1"/>
</dbReference>
<evidence type="ECO:0000256" key="7">
    <source>
        <dbReference type="ARBA" id="ARBA00022640"/>
    </source>
</evidence>
<dbReference type="GO" id="GO:0009507">
    <property type="term" value="C:chloroplast"/>
    <property type="evidence" value="ECO:0007669"/>
    <property type="project" value="UniProtKB-SubCell"/>
</dbReference>
<dbReference type="GO" id="GO:0005524">
    <property type="term" value="F:ATP binding"/>
    <property type="evidence" value="ECO:0007669"/>
    <property type="project" value="UniProtKB-KW"/>
</dbReference>
<dbReference type="PRINTS" id="PR00094">
    <property type="entry name" value="ADENYLTKNASE"/>
</dbReference>
<dbReference type="InterPro" id="IPR027417">
    <property type="entry name" value="P-loop_NTPase"/>
</dbReference>
<proteinExistence type="inferred from homology"/>
<organism evidence="14">
    <name type="scientific">Brassica oleracea</name>
    <name type="common">Wild cabbage</name>
    <dbReference type="NCBI Taxonomy" id="3712"/>
    <lineage>
        <taxon>Eukaryota</taxon>
        <taxon>Viridiplantae</taxon>
        <taxon>Streptophyta</taxon>
        <taxon>Embryophyta</taxon>
        <taxon>Tracheophyta</taxon>
        <taxon>Spermatophyta</taxon>
        <taxon>Magnoliopsida</taxon>
        <taxon>eudicotyledons</taxon>
        <taxon>Gunneridae</taxon>
        <taxon>Pentapetalae</taxon>
        <taxon>rosids</taxon>
        <taxon>malvids</taxon>
        <taxon>Brassicales</taxon>
        <taxon>Brassicaceae</taxon>
        <taxon>Brassiceae</taxon>
        <taxon>Brassica</taxon>
    </lineage>
</organism>
<evidence type="ECO:0000256" key="5">
    <source>
        <dbReference type="ARBA" id="ARBA00012955"/>
    </source>
</evidence>
<evidence type="ECO:0000256" key="6">
    <source>
        <dbReference type="ARBA" id="ARBA00022528"/>
    </source>
</evidence>
<dbReference type="InterPro" id="IPR000850">
    <property type="entry name" value="Adenylat/UMP-CMP_kin"/>
</dbReference>
<accession>A0A3P6DM52</accession>
<evidence type="ECO:0000256" key="11">
    <source>
        <dbReference type="ARBA" id="ARBA00022840"/>
    </source>
</evidence>
<dbReference type="EMBL" id="LR031875">
    <property type="protein sequence ID" value="VDD28056.1"/>
    <property type="molecule type" value="Genomic_DNA"/>
</dbReference>
<comment type="similarity">
    <text evidence="3 13">Belongs to the adenylate kinase family.</text>
</comment>
<dbReference type="Pfam" id="PF00406">
    <property type="entry name" value="ADK"/>
    <property type="match status" value="1"/>
</dbReference>
<keyword evidence="10 13" id="KW-0418">Kinase</keyword>
<keyword evidence="11" id="KW-0067">ATP-binding</keyword>